<evidence type="ECO:0000256" key="1">
    <source>
        <dbReference type="ARBA" id="ARBA00004571"/>
    </source>
</evidence>
<dbReference type="KEGG" id="fjo:Fjoh_3556"/>
<gene>
    <name evidence="10" type="ordered locus">Fjoh_3556</name>
</gene>
<evidence type="ECO:0000259" key="9">
    <source>
        <dbReference type="Pfam" id="PF07715"/>
    </source>
</evidence>
<dbReference type="Gene3D" id="2.170.130.10">
    <property type="entry name" value="TonB-dependent receptor, plug domain"/>
    <property type="match status" value="1"/>
</dbReference>
<keyword evidence="5 7" id="KW-0472">Membrane</keyword>
<keyword evidence="8" id="KW-1133">Transmembrane helix</keyword>
<evidence type="ECO:0000256" key="7">
    <source>
        <dbReference type="PROSITE-ProRule" id="PRU01360"/>
    </source>
</evidence>
<dbReference type="SUPFAM" id="SSF49464">
    <property type="entry name" value="Carboxypeptidase regulatory domain-like"/>
    <property type="match status" value="1"/>
</dbReference>
<organism evidence="10 11">
    <name type="scientific">Flavobacterium johnsoniae (strain ATCC 17061 / DSM 2064 / JCM 8514 / BCRC 14874 / CCUG 350202 / NBRC 14942 / NCIMB 11054 / UW101)</name>
    <name type="common">Cytophaga johnsonae</name>
    <dbReference type="NCBI Taxonomy" id="376686"/>
    <lineage>
        <taxon>Bacteria</taxon>
        <taxon>Pseudomonadati</taxon>
        <taxon>Bacteroidota</taxon>
        <taxon>Flavobacteriia</taxon>
        <taxon>Flavobacteriales</taxon>
        <taxon>Flavobacteriaceae</taxon>
        <taxon>Flavobacterium</taxon>
    </lineage>
</organism>
<dbReference type="InterPro" id="IPR012910">
    <property type="entry name" value="Plug_dom"/>
</dbReference>
<evidence type="ECO:0000256" key="6">
    <source>
        <dbReference type="ARBA" id="ARBA00023237"/>
    </source>
</evidence>
<evidence type="ECO:0000313" key="10">
    <source>
        <dbReference type="EMBL" id="ABQ06570.1"/>
    </source>
</evidence>
<keyword evidence="4 7" id="KW-0812">Transmembrane</keyword>
<comment type="subcellular location">
    <subcellularLocation>
        <location evidence="1 7">Cell outer membrane</location>
        <topology evidence="1 7">Multi-pass membrane protein</topology>
    </subcellularLocation>
</comment>
<dbReference type="InterPro" id="IPR036942">
    <property type="entry name" value="Beta-barrel_TonB_sf"/>
</dbReference>
<dbReference type="GeneID" id="31766465"/>
<dbReference type="NCBIfam" id="TIGR04057">
    <property type="entry name" value="SusC_RagA_signa"/>
    <property type="match status" value="1"/>
</dbReference>
<reference evidence="10 11" key="1">
    <citation type="journal article" date="2009" name="Appl. Environ. Microbiol.">
        <title>Novel features of the polysaccharide-digesting gliding bacterium Flavobacterium johnsoniae as revealed by genome sequence analysis.</title>
        <authorList>
            <person name="McBride M.J."/>
            <person name="Xie G."/>
            <person name="Martens E.C."/>
            <person name="Lapidus A."/>
            <person name="Henrissat B."/>
            <person name="Rhodes R.G."/>
            <person name="Goltsman E."/>
            <person name="Wang W."/>
            <person name="Xu J."/>
            <person name="Hunnicutt D.W."/>
            <person name="Staroscik A.M."/>
            <person name="Hoover T.R."/>
            <person name="Cheng Y.Q."/>
            <person name="Stein J.L."/>
        </authorList>
    </citation>
    <scope>NUCLEOTIDE SEQUENCE [LARGE SCALE GENOMIC DNA]</scope>
    <source>
        <strain evidence="11">ATCC 17061 / DSM 2064 / JCM 8514 / BCRC 14874 / CCUG 350202 / NBRC 14942 / NCIMB 11054 / UW101</strain>
    </source>
</reference>
<keyword evidence="6 7" id="KW-0998">Cell outer membrane</keyword>
<dbReference type="OrthoDB" id="9768177at2"/>
<keyword evidence="2 7" id="KW-0813">Transport</keyword>
<dbReference type="Gene3D" id="2.60.40.1120">
    <property type="entry name" value="Carboxypeptidase-like, regulatory domain"/>
    <property type="match status" value="1"/>
</dbReference>
<keyword evidence="3 7" id="KW-1134">Transmembrane beta strand</keyword>
<evidence type="ECO:0000313" key="11">
    <source>
        <dbReference type="Proteomes" id="UP000006694"/>
    </source>
</evidence>
<protein>
    <submittedName>
        <fullName evidence="10">SusC-like TonB-dependent receptor</fullName>
    </submittedName>
</protein>
<dbReference type="AlphaFoldDB" id="A5FE06"/>
<accession>A5FE06</accession>
<dbReference type="RefSeq" id="WP_012025537.1">
    <property type="nucleotide sequence ID" value="NC_009441.1"/>
</dbReference>
<dbReference type="InterPro" id="IPR039426">
    <property type="entry name" value="TonB-dep_rcpt-like"/>
</dbReference>
<comment type="similarity">
    <text evidence="7">Belongs to the TonB-dependent receptor family.</text>
</comment>
<proteinExistence type="inferred from homology"/>
<dbReference type="GO" id="GO:0009279">
    <property type="term" value="C:cell outer membrane"/>
    <property type="evidence" value="ECO:0007669"/>
    <property type="project" value="UniProtKB-SubCell"/>
</dbReference>
<dbReference type="NCBIfam" id="TIGR04056">
    <property type="entry name" value="OMP_RagA_SusC"/>
    <property type="match status" value="1"/>
</dbReference>
<dbReference type="InterPro" id="IPR008969">
    <property type="entry name" value="CarboxyPept-like_regulatory"/>
</dbReference>
<dbReference type="HOGENOM" id="CLU_004317_0_1_10"/>
<dbReference type="Proteomes" id="UP000006694">
    <property type="component" value="Chromosome"/>
</dbReference>
<evidence type="ECO:0000256" key="4">
    <source>
        <dbReference type="ARBA" id="ARBA00022692"/>
    </source>
</evidence>
<dbReference type="PROSITE" id="PS52016">
    <property type="entry name" value="TONB_DEPENDENT_REC_3"/>
    <property type="match status" value="1"/>
</dbReference>
<name>A5FE06_FLAJ1</name>
<dbReference type="Pfam" id="PF13715">
    <property type="entry name" value="CarbopepD_reg_2"/>
    <property type="match status" value="1"/>
</dbReference>
<evidence type="ECO:0000256" key="3">
    <source>
        <dbReference type="ARBA" id="ARBA00022452"/>
    </source>
</evidence>
<dbReference type="InterPro" id="IPR023996">
    <property type="entry name" value="TonB-dep_OMP_SusC/RagA"/>
</dbReference>
<feature type="domain" description="TonB-dependent receptor plug" evidence="9">
    <location>
        <begin position="136"/>
        <end position="260"/>
    </location>
</feature>
<evidence type="ECO:0000256" key="8">
    <source>
        <dbReference type="SAM" id="Phobius"/>
    </source>
</evidence>
<dbReference type="EMBL" id="CP000685">
    <property type="protein sequence ID" value="ABQ06570.1"/>
    <property type="molecule type" value="Genomic_DNA"/>
</dbReference>
<dbReference type="InterPro" id="IPR037066">
    <property type="entry name" value="Plug_dom_sf"/>
</dbReference>
<dbReference type="SUPFAM" id="SSF56935">
    <property type="entry name" value="Porins"/>
    <property type="match status" value="1"/>
</dbReference>
<evidence type="ECO:0000256" key="5">
    <source>
        <dbReference type="ARBA" id="ARBA00023136"/>
    </source>
</evidence>
<evidence type="ECO:0000256" key="2">
    <source>
        <dbReference type="ARBA" id="ARBA00022448"/>
    </source>
</evidence>
<sequence length="1011" mass="112120">MNYFSFYKDGKALYCLIFTGMLLTFSSSFAYNSKRHLNTFYQQNQVEGTVTDHTSPLPGVTITIKGKSNLSAITDYNGHYFINAAASDSLVISFIGFKTKILPVDGNSKIDITLDYDTTTLKEVKINAGYYYVKDKERTGSITRITSRDIKRQPVTNVLATMQGRMPGVNIVQNTGMPGSGFTVEIRGINSLRSDGNSPLYIIDGVPYSSQGIGSSYTSANMPQQNSPLNSINPLDIASIEVLKDADATAIYGSRGANGVVLITTKKSKAGKTSFTADYSNGIGRVTRYKDVLDTPRYLAMRKEAFANDGVTQYPSNAYDINGTWDQNRNTNWQRELIGGTADYTNLTSTLSGGSAQTQFRLSGNYSKETTVFPGSFDYIRAGGRANINHESEDKRFKVNFSAVYTAQVSSMPLVDFTQTALQLSPNAPALYDQSGNLNWENNTFQNPLAILNGKTKGNTYDLFANVSLSYELGAGFTASGNFGYTDLDQKQINLQPSTIYNPSYGLGTESSLAISNVLNRNSWIVEPKLSWVKNIGNMTIDALAGTTFQQQKGDQLITQSRGFSSNSLVSNPASSSTTTILNSDETIYKYQAFFARINLNLAGRYILNFTGRRDGSSRFGPGRQFADFGAVGAAWIFSESKWLNENISFLSFGKIRMSYGTTGNDQIGDYQFMDTYNTSGTKYQGISGMQPSRLFNADFGWETNKKAEFAIETGFIKDRILAGFAWFQNRSSNQLVGIPLPGTTGFSSIQANLDATVQNTGIEITLKTQNIINNNFSWSTNFNLTSIKNELLSFPGLDVSTYKNRYVIGQPLNLVKAYHYTGIDPATGTYQFEDVNGDGVFTANEDKKTVKNLNPKYYGGLQNHLRFHKLELDFLFQFVKQENYDENYGQPMPGTMNNQSTSIASHWQSEDKDQGTYQGYSVSNSSKLQAYLRYTQSDASISDASYIRLKNISLTYELPKTWTKKITCRLSLQGQNVLTFTKYKGIDPEFRSTGYLPPLKIYTSSIQLTF</sequence>
<keyword evidence="11" id="KW-1185">Reference proteome</keyword>
<dbReference type="Gene3D" id="2.40.170.20">
    <property type="entry name" value="TonB-dependent receptor, beta-barrel domain"/>
    <property type="match status" value="1"/>
</dbReference>
<dbReference type="eggNOG" id="COG1629">
    <property type="taxonomic scope" value="Bacteria"/>
</dbReference>
<dbReference type="Pfam" id="PF07715">
    <property type="entry name" value="Plug"/>
    <property type="match status" value="1"/>
</dbReference>
<dbReference type="STRING" id="376686.Fjoh_3556"/>
<feature type="transmembrane region" description="Helical" evidence="8">
    <location>
        <begin position="12"/>
        <end position="31"/>
    </location>
</feature>
<dbReference type="InterPro" id="IPR023997">
    <property type="entry name" value="TonB-dep_OMP_SusC/RagA_CS"/>
</dbReference>